<feature type="region of interest" description="Disordered" evidence="1">
    <location>
        <begin position="171"/>
        <end position="196"/>
    </location>
</feature>
<name>A0AAE0Z107_9GAST</name>
<accession>A0AAE0Z107</accession>
<feature type="compositionally biased region" description="Polar residues" evidence="1">
    <location>
        <begin position="181"/>
        <end position="196"/>
    </location>
</feature>
<protein>
    <submittedName>
        <fullName evidence="2">Uncharacterized protein</fullName>
    </submittedName>
</protein>
<proteinExistence type="predicted"/>
<evidence type="ECO:0000256" key="1">
    <source>
        <dbReference type="SAM" id="MobiDB-lite"/>
    </source>
</evidence>
<comment type="caution">
    <text evidence="2">The sequence shown here is derived from an EMBL/GenBank/DDBJ whole genome shotgun (WGS) entry which is preliminary data.</text>
</comment>
<evidence type="ECO:0000313" key="3">
    <source>
        <dbReference type="Proteomes" id="UP001283361"/>
    </source>
</evidence>
<sequence length="196" mass="21505">MVRLFVNRPRIAFWSVSTGRGGGGGSTVVNATRYECLTGRKRWHVHEGMRRPKERASRIVWVGVGRRKEYLGSGGWRGMLGSVHERPPLALTPQVHPGLYSMRPGSGKRSQPRPGIAGMHASLSDYNITVVANIPGEWALLQLSSQSAWHWAGPGRLLLTPDHGEIWPGNRPVATPGTGLHTRQPSKSLTQSQPEV</sequence>
<reference evidence="2" key="1">
    <citation type="journal article" date="2023" name="G3 (Bethesda)">
        <title>A reference genome for the long-term kleptoplast-retaining sea slug Elysia crispata morphotype clarki.</title>
        <authorList>
            <person name="Eastman K.E."/>
            <person name="Pendleton A.L."/>
            <person name="Shaikh M.A."/>
            <person name="Suttiyut T."/>
            <person name="Ogas R."/>
            <person name="Tomko P."/>
            <person name="Gavelis G."/>
            <person name="Widhalm J.R."/>
            <person name="Wisecaver J.H."/>
        </authorList>
    </citation>
    <scope>NUCLEOTIDE SEQUENCE</scope>
    <source>
        <strain evidence="2">ECLA1</strain>
    </source>
</reference>
<dbReference type="AlphaFoldDB" id="A0AAE0Z107"/>
<dbReference type="EMBL" id="JAWDGP010004953">
    <property type="protein sequence ID" value="KAK3760777.1"/>
    <property type="molecule type" value="Genomic_DNA"/>
</dbReference>
<organism evidence="2 3">
    <name type="scientific">Elysia crispata</name>
    <name type="common">lettuce slug</name>
    <dbReference type="NCBI Taxonomy" id="231223"/>
    <lineage>
        <taxon>Eukaryota</taxon>
        <taxon>Metazoa</taxon>
        <taxon>Spiralia</taxon>
        <taxon>Lophotrochozoa</taxon>
        <taxon>Mollusca</taxon>
        <taxon>Gastropoda</taxon>
        <taxon>Heterobranchia</taxon>
        <taxon>Euthyneura</taxon>
        <taxon>Panpulmonata</taxon>
        <taxon>Sacoglossa</taxon>
        <taxon>Placobranchoidea</taxon>
        <taxon>Plakobranchidae</taxon>
        <taxon>Elysia</taxon>
    </lineage>
</organism>
<dbReference type="Proteomes" id="UP001283361">
    <property type="component" value="Unassembled WGS sequence"/>
</dbReference>
<gene>
    <name evidence="2" type="ORF">RRG08_056186</name>
</gene>
<evidence type="ECO:0000313" key="2">
    <source>
        <dbReference type="EMBL" id="KAK3760777.1"/>
    </source>
</evidence>
<keyword evidence="3" id="KW-1185">Reference proteome</keyword>